<keyword evidence="5 6" id="KW-0472">Membrane</keyword>
<feature type="transmembrane region" description="Helical" evidence="6">
    <location>
        <begin position="287"/>
        <end position="306"/>
    </location>
</feature>
<name>A0A9X1SFX2_9BACT</name>
<comment type="subcellular location">
    <subcellularLocation>
        <location evidence="1">Cell membrane</location>
        <topology evidence="1">Multi-pass membrane protein</topology>
    </subcellularLocation>
</comment>
<dbReference type="Gene3D" id="1.20.1250.20">
    <property type="entry name" value="MFS general substrate transporter like domains"/>
    <property type="match status" value="2"/>
</dbReference>
<comment type="caution">
    <text evidence="8">The sequence shown here is derived from an EMBL/GenBank/DDBJ whole genome shotgun (WGS) entry which is preliminary data.</text>
</comment>
<dbReference type="InterPro" id="IPR036259">
    <property type="entry name" value="MFS_trans_sf"/>
</dbReference>
<reference evidence="8" key="1">
    <citation type="submission" date="2021-11" db="EMBL/GenBank/DDBJ databases">
        <title>Genome sequence.</title>
        <authorList>
            <person name="Sun Q."/>
        </authorList>
    </citation>
    <scope>NUCLEOTIDE SEQUENCE</scope>
    <source>
        <strain evidence="8">JC732</strain>
    </source>
</reference>
<dbReference type="PANTHER" id="PTHR11662">
    <property type="entry name" value="SOLUTE CARRIER FAMILY 17"/>
    <property type="match status" value="1"/>
</dbReference>
<dbReference type="AlphaFoldDB" id="A0A9X1SFX2"/>
<dbReference type="GO" id="GO:0022857">
    <property type="term" value="F:transmembrane transporter activity"/>
    <property type="evidence" value="ECO:0007669"/>
    <property type="project" value="InterPro"/>
</dbReference>
<dbReference type="PANTHER" id="PTHR11662:SF399">
    <property type="entry name" value="FI19708P1-RELATED"/>
    <property type="match status" value="1"/>
</dbReference>
<keyword evidence="4 6" id="KW-1133">Transmembrane helix</keyword>
<feature type="transmembrane region" description="Helical" evidence="6">
    <location>
        <begin position="44"/>
        <end position="69"/>
    </location>
</feature>
<dbReference type="InterPro" id="IPR011701">
    <property type="entry name" value="MFS"/>
</dbReference>
<feature type="domain" description="Major facilitator superfamily (MFS) profile" evidence="7">
    <location>
        <begin position="11"/>
        <end position="401"/>
    </location>
</feature>
<feature type="transmembrane region" description="Helical" evidence="6">
    <location>
        <begin position="134"/>
        <end position="159"/>
    </location>
</feature>
<dbReference type="CDD" id="cd17319">
    <property type="entry name" value="MFS_ExuT_GudP_like"/>
    <property type="match status" value="1"/>
</dbReference>
<feature type="transmembrane region" description="Helical" evidence="6">
    <location>
        <begin position="166"/>
        <end position="184"/>
    </location>
</feature>
<accession>A0A9X1SFX2</accession>
<dbReference type="InterPro" id="IPR050382">
    <property type="entry name" value="MFS_Na/Anion_cotransporter"/>
</dbReference>
<feature type="transmembrane region" description="Helical" evidence="6">
    <location>
        <begin position="218"/>
        <end position="238"/>
    </location>
</feature>
<evidence type="ECO:0000313" key="8">
    <source>
        <dbReference type="EMBL" id="MCC9628287.1"/>
    </source>
</evidence>
<dbReference type="GO" id="GO:0005886">
    <property type="term" value="C:plasma membrane"/>
    <property type="evidence" value="ECO:0007669"/>
    <property type="project" value="UniProtKB-SubCell"/>
</dbReference>
<dbReference type="InterPro" id="IPR000849">
    <property type="entry name" value="Sugar_P_transporter"/>
</dbReference>
<feature type="transmembrane region" description="Helical" evidence="6">
    <location>
        <begin position="352"/>
        <end position="369"/>
    </location>
</feature>
<sequence length="417" mass="44850">MTTKSASSLTLLVLMVLAIGINYIDRGSLSIVKTDVAGEFELDAAQMGLLFSAFFWSYALSQVATGWLVDRFDVKWLYAGGFLVWSLATVSMAFASSFTIFLLLRLVLGLGESIAYPATSRMIVMNFPERRRGLANALIDAATKLGPMLALLLGGLLVASNGWRSLFIVVGIGGMLWLPAWLWLVPSQEKPAEGTKSSIPKVPYVALFTRQEVWGTSLGFFCLGYTWAFLLSWLPAYLEESRGFTKESMALFGSLPFAAMAVTAICGGWLADRWIHSGATPTTARKSFLIGGLVLCSAFMFAAVLAQDVSVCIALLCLACASLGLYTSNVWAVTQTLAGPNAAGSWTGLQNAIGNIGGAISPALTGWLVKETGSYYSAFAAASFILVIGVFAYIALVRQVEPLDWELEKQELQGALR</sequence>
<evidence type="ECO:0000256" key="2">
    <source>
        <dbReference type="ARBA" id="ARBA00022475"/>
    </source>
</evidence>
<dbReference type="PROSITE" id="PS50850">
    <property type="entry name" value="MFS"/>
    <property type="match status" value="1"/>
</dbReference>
<dbReference type="SUPFAM" id="SSF103473">
    <property type="entry name" value="MFS general substrate transporter"/>
    <property type="match status" value="1"/>
</dbReference>
<dbReference type="EMBL" id="JAJKFT010000004">
    <property type="protein sequence ID" value="MCC9628287.1"/>
    <property type="molecule type" value="Genomic_DNA"/>
</dbReference>
<evidence type="ECO:0000256" key="1">
    <source>
        <dbReference type="ARBA" id="ARBA00004651"/>
    </source>
</evidence>
<dbReference type="PIRSF" id="PIRSF002808">
    <property type="entry name" value="Hexose_phosphate_transp"/>
    <property type="match status" value="1"/>
</dbReference>
<feature type="transmembrane region" description="Helical" evidence="6">
    <location>
        <begin position="250"/>
        <end position="271"/>
    </location>
</feature>
<feature type="transmembrane region" description="Helical" evidence="6">
    <location>
        <begin position="313"/>
        <end position="332"/>
    </location>
</feature>
<dbReference type="RefSeq" id="WP_230217418.1">
    <property type="nucleotide sequence ID" value="NZ_JAJKFT010000004.1"/>
</dbReference>
<keyword evidence="3 6" id="KW-0812">Transmembrane</keyword>
<keyword evidence="2" id="KW-1003">Cell membrane</keyword>
<evidence type="ECO:0000259" key="7">
    <source>
        <dbReference type="PROSITE" id="PS50850"/>
    </source>
</evidence>
<feature type="transmembrane region" description="Helical" evidence="6">
    <location>
        <begin position="76"/>
        <end position="104"/>
    </location>
</feature>
<dbReference type="InterPro" id="IPR020846">
    <property type="entry name" value="MFS_dom"/>
</dbReference>
<dbReference type="Pfam" id="PF07690">
    <property type="entry name" value="MFS_1"/>
    <property type="match status" value="1"/>
</dbReference>
<keyword evidence="9" id="KW-1185">Reference proteome</keyword>
<gene>
    <name evidence="8" type="ORF">LOC68_07760</name>
</gene>
<evidence type="ECO:0000313" key="9">
    <source>
        <dbReference type="Proteomes" id="UP001139103"/>
    </source>
</evidence>
<evidence type="ECO:0000256" key="4">
    <source>
        <dbReference type="ARBA" id="ARBA00022989"/>
    </source>
</evidence>
<organism evidence="8 9">
    <name type="scientific">Blastopirellula sediminis</name>
    <dbReference type="NCBI Taxonomy" id="2894196"/>
    <lineage>
        <taxon>Bacteria</taxon>
        <taxon>Pseudomonadati</taxon>
        <taxon>Planctomycetota</taxon>
        <taxon>Planctomycetia</taxon>
        <taxon>Pirellulales</taxon>
        <taxon>Pirellulaceae</taxon>
        <taxon>Blastopirellula</taxon>
    </lineage>
</organism>
<evidence type="ECO:0000256" key="5">
    <source>
        <dbReference type="ARBA" id="ARBA00023136"/>
    </source>
</evidence>
<dbReference type="Proteomes" id="UP001139103">
    <property type="component" value="Unassembled WGS sequence"/>
</dbReference>
<feature type="transmembrane region" description="Helical" evidence="6">
    <location>
        <begin position="376"/>
        <end position="396"/>
    </location>
</feature>
<protein>
    <submittedName>
        <fullName evidence="8">MFS transporter</fullName>
    </submittedName>
</protein>
<proteinExistence type="predicted"/>
<evidence type="ECO:0000256" key="6">
    <source>
        <dbReference type="SAM" id="Phobius"/>
    </source>
</evidence>
<evidence type="ECO:0000256" key="3">
    <source>
        <dbReference type="ARBA" id="ARBA00022692"/>
    </source>
</evidence>